<keyword evidence="3" id="KW-0479">Metal-binding</keyword>
<proteinExistence type="inferred from homology"/>
<keyword evidence="5" id="KW-0862">Zinc</keyword>
<evidence type="ECO:0000256" key="7">
    <source>
        <dbReference type="RuleBase" id="RU003797"/>
    </source>
</evidence>
<organism evidence="9 10">
    <name type="scientific">Anaerobacillus arseniciselenatis</name>
    <dbReference type="NCBI Taxonomy" id="85682"/>
    <lineage>
        <taxon>Bacteria</taxon>
        <taxon>Bacillati</taxon>
        <taxon>Bacillota</taxon>
        <taxon>Bacilli</taxon>
        <taxon>Bacillales</taxon>
        <taxon>Bacillaceae</taxon>
        <taxon>Anaerobacillus</taxon>
    </lineage>
</organism>
<reference evidence="9 10" key="1">
    <citation type="submission" date="2016-10" db="EMBL/GenBank/DDBJ databases">
        <title>Draft genome sequences of four alkaliphilic bacteria belonging to the Anaerobacillus genus.</title>
        <authorList>
            <person name="Bassil N.M."/>
            <person name="Lloyd J.R."/>
        </authorList>
    </citation>
    <scope>NUCLEOTIDE SEQUENCE [LARGE SCALE GENOMIC DNA]</scope>
    <source>
        <strain evidence="9 10">DSM 15340</strain>
    </source>
</reference>
<dbReference type="NCBIfam" id="NF000642">
    <property type="entry name" value="PRK00024.1"/>
    <property type="match status" value="1"/>
</dbReference>
<evidence type="ECO:0000313" key="10">
    <source>
        <dbReference type="Proteomes" id="UP000180098"/>
    </source>
</evidence>
<sequence>MLQMTLTCSRNDVEVVKETQTRMYEVDGGIEALSESELLHLIVRAGTKNHPLEEVISEISALKAEYGLKWLNPEFLRSNVSGLTQKKAETLAAAIELGRRVYTQDPIVGKTIRSPEDAASLFDYMKHQTQEHFVAVFLNTKNVVIGKKTIFVGSLNASIVHPREIYREACQRSAASIIVAHGHPSGDPSPSREDLEVTKRLVEAGKMIGIEVLDHVIIGFNRYTSLKEKGHI</sequence>
<evidence type="ECO:0000256" key="4">
    <source>
        <dbReference type="ARBA" id="ARBA00022801"/>
    </source>
</evidence>
<evidence type="ECO:0000313" key="9">
    <source>
        <dbReference type="EMBL" id="OIJ11504.1"/>
    </source>
</evidence>
<dbReference type="EMBL" id="MLQQ01000027">
    <property type="protein sequence ID" value="OIJ11504.1"/>
    <property type="molecule type" value="Genomic_DNA"/>
</dbReference>
<dbReference type="AlphaFoldDB" id="A0A1S2LGR9"/>
<accession>A0A1S2LGR9</accession>
<dbReference type="GO" id="GO:0006508">
    <property type="term" value="P:proteolysis"/>
    <property type="evidence" value="ECO:0007669"/>
    <property type="project" value="UniProtKB-KW"/>
</dbReference>
<keyword evidence="6" id="KW-0482">Metalloprotease</keyword>
<dbReference type="Gene3D" id="3.40.140.10">
    <property type="entry name" value="Cytidine Deaminase, domain 2"/>
    <property type="match status" value="1"/>
</dbReference>
<dbReference type="RefSeq" id="WP_071313644.1">
    <property type="nucleotide sequence ID" value="NZ_MLQQ01000027.1"/>
</dbReference>
<keyword evidence="10" id="KW-1185">Reference proteome</keyword>
<dbReference type="Pfam" id="PF04002">
    <property type="entry name" value="RadC"/>
    <property type="match status" value="1"/>
</dbReference>
<evidence type="ECO:0000259" key="8">
    <source>
        <dbReference type="PROSITE" id="PS50249"/>
    </source>
</evidence>
<evidence type="ECO:0000256" key="1">
    <source>
        <dbReference type="ARBA" id="ARBA00010243"/>
    </source>
</evidence>
<evidence type="ECO:0000256" key="5">
    <source>
        <dbReference type="ARBA" id="ARBA00022833"/>
    </source>
</evidence>
<evidence type="ECO:0000256" key="6">
    <source>
        <dbReference type="ARBA" id="ARBA00023049"/>
    </source>
</evidence>
<dbReference type="InterPro" id="IPR001405">
    <property type="entry name" value="UPF0758"/>
</dbReference>
<keyword evidence="2" id="KW-0645">Protease</keyword>
<dbReference type="InterPro" id="IPR025657">
    <property type="entry name" value="RadC_JAB"/>
</dbReference>
<dbReference type="Proteomes" id="UP000180098">
    <property type="component" value="Unassembled WGS sequence"/>
</dbReference>
<name>A0A1S2LGR9_9BACI</name>
<feature type="domain" description="MPN" evidence="8">
    <location>
        <begin position="111"/>
        <end position="232"/>
    </location>
</feature>
<dbReference type="GO" id="GO:0046872">
    <property type="term" value="F:metal ion binding"/>
    <property type="evidence" value="ECO:0007669"/>
    <property type="project" value="UniProtKB-KW"/>
</dbReference>
<keyword evidence="4" id="KW-0378">Hydrolase</keyword>
<comment type="caution">
    <text evidence="9">The sequence shown here is derived from an EMBL/GenBank/DDBJ whole genome shotgun (WGS) entry which is preliminary data.</text>
</comment>
<dbReference type="GO" id="GO:0008237">
    <property type="term" value="F:metallopeptidase activity"/>
    <property type="evidence" value="ECO:0007669"/>
    <property type="project" value="UniProtKB-KW"/>
</dbReference>
<dbReference type="PANTHER" id="PTHR30471">
    <property type="entry name" value="DNA REPAIR PROTEIN RADC"/>
    <property type="match status" value="1"/>
</dbReference>
<protein>
    <recommendedName>
        <fullName evidence="8">MPN domain-containing protein</fullName>
    </recommendedName>
</protein>
<evidence type="ECO:0000256" key="2">
    <source>
        <dbReference type="ARBA" id="ARBA00022670"/>
    </source>
</evidence>
<dbReference type="NCBIfam" id="TIGR00608">
    <property type="entry name" value="radc"/>
    <property type="match status" value="1"/>
</dbReference>
<gene>
    <name evidence="9" type="ORF">BKP35_12230</name>
</gene>
<evidence type="ECO:0000256" key="3">
    <source>
        <dbReference type="ARBA" id="ARBA00022723"/>
    </source>
</evidence>
<dbReference type="PANTHER" id="PTHR30471:SF3">
    <property type="entry name" value="UPF0758 PROTEIN YEES-RELATED"/>
    <property type="match status" value="1"/>
</dbReference>
<dbReference type="PROSITE" id="PS50249">
    <property type="entry name" value="MPN"/>
    <property type="match status" value="1"/>
</dbReference>
<dbReference type="InterPro" id="IPR037518">
    <property type="entry name" value="MPN"/>
</dbReference>
<comment type="similarity">
    <text evidence="1 7">Belongs to the UPF0758 family.</text>
</comment>
<dbReference type="CDD" id="cd08071">
    <property type="entry name" value="MPN_DUF2466"/>
    <property type="match status" value="1"/>
</dbReference>